<dbReference type="RefSeq" id="WP_229258675.1">
    <property type="nucleotide sequence ID" value="NZ_WWCK01000011.1"/>
</dbReference>
<dbReference type="Pfam" id="PF01402">
    <property type="entry name" value="RHH_1"/>
    <property type="match status" value="1"/>
</dbReference>
<dbReference type="GO" id="GO:0006355">
    <property type="term" value="P:regulation of DNA-templated transcription"/>
    <property type="evidence" value="ECO:0007669"/>
    <property type="project" value="InterPro"/>
</dbReference>
<gene>
    <name evidence="2" type="ORF">GTP45_27425</name>
</gene>
<name>A0A7X4GVM3_9BURK</name>
<dbReference type="Proteomes" id="UP000450012">
    <property type="component" value="Unassembled WGS sequence"/>
</dbReference>
<evidence type="ECO:0000313" key="2">
    <source>
        <dbReference type="EMBL" id="MYM70513.1"/>
    </source>
</evidence>
<dbReference type="InterPro" id="IPR002145">
    <property type="entry name" value="CopG"/>
</dbReference>
<evidence type="ECO:0000313" key="3">
    <source>
        <dbReference type="Proteomes" id="UP000450012"/>
    </source>
</evidence>
<feature type="domain" description="Ribbon-helix-helix protein CopG" evidence="1">
    <location>
        <begin position="47"/>
        <end position="74"/>
    </location>
</feature>
<dbReference type="AlphaFoldDB" id="A0A7X4GVM3"/>
<organism evidence="2 3">
    <name type="scientific">Duganella rivi</name>
    <dbReference type="NCBI Taxonomy" id="2666083"/>
    <lineage>
        <taxon>Bacteria</taxon>
        <taxon>Pseudomonadati</taxon>
        <taxon>Pseudomonadota</taxon>
        <taxon>Betaproteobacteria</taxon>
        <taxon>Burkholderiales</taxon>
        <taxon>Oxalobacteraceae</taxon>
        <taxon>Telluria group</taxon>
        <taxon>Duganella</taxon>
    </lineage>
</organism>
<accession>A0A7X4GVM3</accession>
<comment type="caution">
    <text evidence="2">The sequence shown here is derived from an EMBL/GenBank/DDBJ whole genome shotgun (WGS) entry which is preliminary data.</text>
</comment>
<keyword evidence="3" id="KW-1185">Reference proteome</keyword>
<protein>
    <submittedName>
        <fullName evidence="2">Ribbon-helix-helix protein, CopG family</fullName>
    </submittedName>
</protein>
<dbReference type="EMBL" id="WWCK01000011">
    <property type="protein sequence ID" value="MYM70513.1"/>
    <property type="molecule type" value="Genomic_DNA"/>
</dbReference>
<proteinExistence type="predicted"/>
<evidence type="ECO:0000259" key="1">
    <source>
        <dbReference type="Pfam" id="PF01402"/>
    </source>
</evidence>
<sequence>MTAKPGGGITLKPGVTEADVQAKIAAAPDAGAHARTTAPVVDGGRKKPISLTIDAKLLAELDKKAKALGLSRAAGFALAVSRFVAAEEREANR</sequence>
<reference evidence="2 3" key="1">
    <citation type="submission" date="2019-12" db="EMBL/GenBank/DDBJ databases">
        <title>Novel species isolated from a subtropical stream in China.</title>
        <authorList>
            <person name="Lu H."/>
        </authorList>
    </citation>
    <scope>NUCLEOTIDE SEQUENCE [LARGE SCALE GENOMIC DNA]</scope>
    <source>
        <strain evidence="2 3">FT55W</strain>
    </source>
</reference>